<dbReference type="PANTHER" id="PTHR10815">
    <property type="entry name" value="METHYLATED-DNA--PROTEIN-CYSTEINE METHYLTRANSFERASE"/>
    <property type="match status" value="1"/>
</dbReference>
<keyword evidence="4 11" id="KW-0489">Methyltransferase</keyword>
<feature type="domain" description="Methylguanine DNA methyltransferase ribonuclease-like" evidence="10">
    <location>
        <begin position="12"/>
        <end position="83"/>
    </location>
</feature>
<dbReference type="CDD" id="cd06445">
    <property type="entry name" value="ATase"/>
    <property type="match status" value="1"/>
</dbReference>
<dbReference type="EC" id="2.1.1.63" evidence="3"/>
<dbReference type="InterPro" id="IPR001497">
    <property type="entry name" value="MethylDNA_cys_MeTrfase_AS"/>
</dbReference>
<sequence length="179" mass="20418">MEKKIYWSLFIYGPWKMYLAATVDGLCYVGSDHKDFEELVTWVQKKLPHHLLERDDRKLQPFVNEFTEYFQGKLTSFTFPIDFHGTPFQQSVWNVLNDIPYGCTHTYSEIAELLQKPKSVRAVAAAIGANPILITVPCHRVIGKNGKLTGFRGGLDMKEKLLDLEKEPSTLKGVITLAK</sequence>
<organism evidence="11 12">
    <name type="scientific">Priestia megaterium</name>
    <name type="common">Bacillus megaterium</name>
    <dbReference type="NCBI Taxonomy" id="1404"/>
    <lineage>
        <taxon>Bacteria</taxon>
        <taxon>Bacillati</taxon>
        <taxon>Bacillota</taxon>
        <taxon>Bacilli</taxon>
        <taxon>Bacillales</taxon>
        <taxon>Bacillaceae</taxon>
        <taxon>Priestia</taxon>
    </lineage>
</organism>
<dbReference type="GO" id="GO:0003908">
    <property type="term" value="F:methylated-DNA-[protein]-cysteine S-methyltransferase activity"/>
    <property type="evidence" value="ECO:0007669"/>
    <property type="project" value="UniProtKB-EC"/>
</dbReference>
<dbReference type="EMBL" id="CP051128">
    <property type="protein sequence ID" value="QIZ08979.1"/>
    <property type="molecule type" value="Genomic_DNA"/>
</dbReference>
<evidence type="ECO:0000256" key="3">
    <source>
        <dbReference type="ARBA" id="ARBA00011918"/>
    </source>
</evidence>
<keyword evidence="6" id="KW-0227">DNA damage</keyword>
<dbReference type="GO" id="GO:0006281">
    <property type="term" value="P:DNA repair"/>
    <property type="evidence" value="ECO:0007669"/>
    <property type="project" value="UniProtKB-KW"/>
</dbReference>
<dbReference type="Pfam" id="PF01035">
    <property type="entry name" value="DNA_binding_1"/>
    <property type="match status" value="1"/>
</dbReference>
<dbReference type="AlphaFoldDB" id="A0A6H1P5Y5"/>
<dbReference type="Gene3D" id="1.10.10.10">
    <property type="entry name" value="Winged helix-like DNA-binding domain superfamily/Winged helix DNA-binding domain"/>
    <property type="match status" value="1"/>
</dbReference>
<dbReference type="InterPro" id="IPR036631">
    <property type="entry name" value="MGMT_N_sf"/>
</dbReference>
<evidence type="ECO:0000256" key="4">
    <source>
        <dbReference type="ARBA" id="ARBA00022603"/>
    </source>
</evidence>
<keyword evidence="5 11" id="KW-0808">Transferase</keyword>
<dbReference type="InterPro" id="IPR008332">
    <property type="entry name" value="MethylG_MeTrfase_N"/>
</dbReference>
<dbReference type="NCBIfam" id="TIGR00589">
    <property type="entry name" value="ogt"/>
    <property type="match status" value="1"/>
</dbReference>
<reference evidence="11 12" key="2">
    <citation type="submission" date="2020-04" db="EMBL/GenBank/DDBJ databases">
        <authorList>
            <person name="Fomenkov A."/>
            <person name="Anton B.P."/>
            <person name="Roberts R.J."/>
        </authorList>
    </citation>
    <scope>NUCLEOTIDE SEQUENCE [LARGE SCALE GENOMIC DNA]</scope>
    <source>
        <strain evidence="11 12">S2</strain>
    </source>
</reference>
<protein>
    <recommendedName>
        <fullName evidence="3">methylated-DNA--[protein]-cysteine S-methyltransferase</fullName>
        <ecNumber evidence="3">2.1.1.63</ecNumber>
    </recommendedName>
</protein>
<proteinExistence type="inferred from homology"/>
<dbReference type="PROSITE" id="PS00374">
    <property type="entry name" value="MGMT"/>
    <property type="match status" value="1"/>
</dbReference>
<evidence type="ECO:0000313" key="12">
    <source>
        <dbReference type="Proteomes" id="UP000501868"/>
    </source>
</evidence>
<evidence type="ECO:0000259" key="10">
    <source>
        <dbReference type="Pfam" id="PF02870"/>
    </source>
</evidence>
<name>A0A6H1P5Y5_PRIMG</name>
<dbReference type="FunFam" id="1.10.10.10:FF:000214">
    <property type="entry name" value="Methylated-DNA--protein-cysteine methyltransferase"/>
    <property type="match status" value="1"/>
</dbReference>
<comment type="catalytic activity">
    <reaction evidence="8">
        <text>a 6-O-methyl-2'-deoxyguanosine in DNA + L-cysteinyl-[protein] = S-methyl-L-cysteinyl-[protein] + a 2'-deoxyguanosine in DNA</text>
        <dbReference type="Rhea" id="RHEA:24000"/>
        <dbReference type="Rhea" id="RHEA-COMP:10131"/>
        <dbReference type="Rhea" id="RHEA-COMP:10132"/>
        <dbReference type="Rhea" id="RHEA-COMP:11367"/>
        <dbReference type="Rhea" id="RHEA-COMP:11368"/>
        <dbReference type="ChEBI" id="CHEBI:29950"/>
        <dbReference type="ChEBI" id="CHEBI:82612"/>
        <dbReference type="ChEBI" id="CHEBI:85445"/>
        <dbReference type="ChEBI" id="CHEBI:85448"/>
        <dbReference type="EC" id="2.1.1.63"/>
    </reaction>
</comment>
<keyword evidence="7" id="KW-0234">DNA repair</keyword>
<evidence type="ECO:0000259" key="9">
    <source>
        <dbReference type="Pfam" id="PF01035"/>
    </source>
</evidence>
<reference evidence="11 12" key="1">
    <citation type="submission" date="2020-04" db="EMBL/GenBank/DDBJ databases">
        <title>Genome-Wide Identification of 5-Methylcytosine Sites in Bacterial Genomes By High-Throughput Sequencing of MspJI Restriction Fragments.</title>
        <authorList>
            <person name="Wu V."/>
        </authorList>
    </citation>
    <scope>NUCLEOTIDE SEQUENCE [LARGE SCALE GENOMIC DNA]</scope>
    <source>
        <strain evidence="11 12">S2</strain>
    </source>
</reference>
<dbReference type="InterPro" id="IPR014048">
    <property type="entry name" value="MethylDNA_cys_MeTrfase_DNA-bd"/>
</dbReference>
<dbReference type="InterPro" id="IPR036217">
    <property type="entry name" value="MethylDNA_cys_MeTrfase_DNAb"/>
</dbReference>
<evidence type="ECO:0000256" key="2">
    <source>
        <dbReference type="ARBA" id="ARBA00008711"/>
    </source>
</evidence>
<gene>
    <name evidence="11" type="ORF">HFZ78_21645</name>
</gene>
<evidence type="ECO:0000256" key="7">
    <source>
        <dbReference type="ARBA" id="ARBA00023204"/>
    </source>
</evidence>
<evidence type="ECO:0000313" key="11">
    <source>
        <dbReference type="EMBL" id="QIZ08979.1"/>
    </source>
</evidence>
<dbReference type="SUPFAM" id="SSF53155">
    <property type="entry name" value="Methylated DNA-protein cysteine methyltransferase domain"/>
    <property type="match status" value="1"/>
</dbReference>
<dbReference type="Pfam" id="PF02870">
    <property type="entry name" value="Methyltransf_1N"/>
    <property type="match status" value="1"/>
</dbReference>
<comment type="similarity">
    <text evidence="2">Belongs to the MGMT family.</text>
</comment>
<dbReference type="PANTHER" id="PTHR10815:SF12">
    <property type="entry name" value="METHYLATED-DNA--PROTEIN-CYSTEINE METHYLTRANSFERASE, INDUCIBLE"/>
    <property type="match status" value="1"/>
</dbReference>
<dbReference type="Proteomes" id="UP000501868">
    <property type="component" value="Chromosome"/>
</dbReference>
<accession>A0A6H1P5Y5</accession>
<comment type="catalytic activity">
    <reaction evidence="1">
        <text>a 4-O-methyl-thymidine in DNA + L-cysteinyl-[protein] = a thymidine in DNA + S-methyl-L-cysteinyl-[protein]</text>
        <dbReference type="Rhea" id="RHEA:53428"/>
        <dbReference type="Rhea" id="RHEA-COMP:10131"/>
        <dbReference type="Rhea" id="RHEA-COMP:10132"/>
        <dbReference type="Rhea" id="RHEA-COMP:13555"/>
        <dbReference type="Rhea" id="RHEA-COMP:13556"/>
        <dbReference type="ChEBI" id="CHEBI:29950"/>
        <dbReference type="ChEBI" id="CHEBI:82612"/>
        <dbReference type="ChEBI" id="CHEBI:137386"/>
        <dbReference type="ChEBI" id="CHEBI:137387"/>
        <dbReference type="EC" id="2.1.1.63"/>
    </reaction>
</comment>
<evidence type="ECO:0000256" key="1">
    <source>
        <dbReference type="ARBA" id="ARBA00001286"/>
    </source>
</evidence>
<feature type="domain" description="Methylated-DNA-[protein]-cysteine S-methyltransferase DNA binding" evidence="9">
    <location>
        <begin position="87"/>
        <end position="166"/>
    </location>
</feature>
<evidence type="ECO:0000256" key="8">
    <source>
        <dbReference type="ARBA" id="ARBA00049348"/>
    </source>
</evidence>
<evidence type="ECO:0000256" key="5">
    <source>
        <dbReference type="ARBA" id="ARBA00022679"/>
    </source>
</evidence>
<dbReference type="InterPro" id="IPR036388">
    <property type="entry name" value="WH-like_DNA-bd_sf"/>
</dbReference>
<dbReference type="SUPFAM" id="SSF46767">
    <property type="entry name" value="Methylated DNA-protein cysteine methyltransferase, C-terminal domain"/>
    <property type="match status" value="1"/>
</dbReference>
<evidence type="ECO:0000256" key="6">
    <source>
        <dbReference type="ARBA" id="ARBA00022763"/>
    </source>
</evidence>
<dbReference type="Gene3D" id="3.30.160.70">
    <property type="entry name" value="Methylated DNA-protein cysteine methyltransferase domain"/>
    <property type="match status" value="1"/>
</dbReference>
<dbReference type="GO" id="GO:0032259">
    <property type="term" value="P:methylation"/>
    <property type="evidence" value="ECO:0007669"/>
    <property type="project" value="UniProtKB-KW"/>
</dbReference>